<evidence type="ECO:0000256" key="1">
    <source>
        <dbReference type="ARBA" id="ARBA00005593"/>
    </source>
</evidence>
<protein>
    <recommendedName>
        <fullName evidence="6">Rab GDP dissociation inhibitor</fullName>
    </recommendedName>
</protein>
<dbReference type="InterPro" id="IPR018203">
    <property type="entry name" value="GDP_dissociation_inhibitor"/>
</dbReference>
<name>A0A821NDV0_9BILA</name>
<dbReference type="PANTHER" id="PTHR11787">
    <property type="entry name" value="RAB GDP-DISSOCIATION INHIBITOR"/>
    <property type="match status" value="1"/>
</dbReference>
<evidence type="ECO:0000313" key="5">
    <source>
        <dbReference type="Proteomes" id="UP000663866"/>
    </source>
</evidence>
<dbReference type="EMBL" id="CAJOBI010176061">
    <property type="protein sequence ID" value="CAF4908175.1"/>
    <property type="molecule type" value="Genomic_DNA"/>
</dbReference>
<dbReference type="GO" id="GO:0005829">
    <property type="term" value="C:cytosol"/>
    <property type="evidence" value="ECO:0007669"/>
    <property type="project" value="TreeGrafter"/>
</dbReference>
<dbReference type="GO" id="GO:0007264">
    <property type="term" value="P:small GTPase-mediated signal transduction"/>
    <property type="evidence" value="ECO:0007669"/>
    <property type="project" value="InterPro"/>
</dbReference>
<dbReference type="Pfam" id="PF00996">
    <property type="entry name" value="GDI"/>
    <property type="match status" value="1"/>
</dbReference>
<dbReference type="PANTHER" id="PTHR11787:SF4">
    <property type="entry name" value="CHM, RAB ESCORT PROTEIN 1"/>
    <property type="match status" value="1"/>
</dbReference>
<dbReference type="GO" id="GO:0016192">
    <property type="term" value="P:vesicle-mediated transport"/>
    <property type="evidence" value="ECO:0007669"/>
    <property type="project" value="TreeGrafter"/>
</dbReference>
<reference evidence="3" key="1">
    <citation type="submission" date="2021-02" db="EMBL/GenBank/DDBJ databases">
        <authorList>
            <person name="Nowell W R."/>
        </authorList>
    </citation>
    <scope>NUCLEOTIDE SEQUENCE</scope>
</reference>
<feature type="non-terminal residue" evidence="3">
    <location>
        <position position="1"/>
    </location>
</feature>
<evidence type="ECO:0000313" key="4">
    <source>
        <dbReference type="EMBL" id="CAF4908175.1"/>
    </source>
</evidence>
<dbReference type="InterPro" id="IPR036188">
    <property type="entry name" value="FAD/NAD-bd_sf"/>
</dbReference>
<keyword evidence="5" id="KW-1185">Reference proteome</keyword>
<sequence length="50" mass="5613">ESILASACARIGKTVLHVDTNEYYGSEWASFPLNGLIEWTQMQENPTVNQ</sequence>
<dbReference type="Gene3D" id="3.50.50.60">
    <property type="entry name" value="FAD/NAD(P)-binding domain"/>
    <property type="match status" value="1"/>
</dbReference>
<dbReference type="EMBL" id="CAJOBG010122045">
    <property type="protein sequence ID" value="CAF4782400.1"/>
    <property type="molecule type" value="Genomic_DNA"/>
</dbReference>
<proteinExistence type="inferred from homology"/>
<evidence type="ECO:0000313" key="3">
    <source>
        <dbReference type="EMBL" id="CAF4782400.1"/>
    </source>
</evidence>
<dbReference type="Proteomes" id="UP000663866">
    <property type="component" value="Unassembled WGS sequence"/>
</dbReference>
<dbReference type="GO" id="GO:0005634">
    <property type="term" value="C:nucleus"/>
    <property type="evidence" value="ECO:0007669"/>
    <property type="project" value="TreeGrafter"/>
</dbReference>
<dbReference type="AlphaFoldDB" id="A0A821NDV0"/>
<dbReference type="GO" id="GO:0005092">
    <property type="term" value="F:GDP-dissociation inhibitor activity"/>
    <property type="evidence" value="ECO:0007669"/>
    <property type="project" value="InterPro"/>
</dbReference>
<accession>A0A821NDV0</accession>
<gene>
    <name evidence="2" type="ORF">OVN521_LOCUS48155</name>
    <name evidence="3" type="ORF">OVN521_LOCUS51226</name>
    <name evidence="4" type="ORF">SMN809_LOCUS52096</name>
</gene>
<dbReference type="EMBL" id="CAJOBG010098668">
    <property type="protein sequence ID" value="CAF4693780.1"/>
    <property type="molecule type" value="Genomic_DNA"/>
</dbReference>
<evidence type="ECO:0000313" key="2">
    <source>
        <dbReference type="EMBL" id="CAF4693780.1"/>
    </source>
</evidence>
<organism evidence="3 5">
    <name type="scientific">Rotaria magnacalcarata</name>
    <dbReference type="NCBI Taxonomy" id="392030"/>
    <lineage>
        <taxon>Eukaryota</taxon>
        <taxon>Metazoa</taxon>
        <taxon>Spiralia</taxon>
        <taxon>Gnathifera</taxon>
        <taxon>Rotifera</taxon>
        <taxon>Eurotatoria</taxon>
        <taxon>Bdelloidea</taxon>
        <taxon>Philodinida</taxon>
        <taxon>Philodinidae</taxon>
        <taxon>Rotaria</taxon>
    </lineage>
</organism>
<dbReference type="GO" id="GO:0005968">
    <property type="term" value="C:Rab-protein geranylgeranyltransferase complex"/>
    <property type="evidence" value="ECO:0007669"/>
    <property type="project" value="TreeGrafter"/>
</dbReference>
<comment type="similarity">
    <text evidence="1">Belongs to the Rab GDI family.</text>
</comment>
<evidence type="ECO:0008006" key="6">
    <source>
        <dbReference type="Google" id="ProtNLM"/>
    </source>
</evidence>
<dbReference type="Proteomes" id="UP000676336">
    <property type="component" value="Unassembled WGS sequence"/>
</dbReference>
<comment type="caution">
    <text evidence="3">The sequence shown here is derived from an EMBL/GenBank/DDBJ whole genome shotgun (WGS) entry which is preliminary data.</text>
</comment>